<feature type="domain" description="LysM" evidence="3">
    <location>
        <begin position="326"/>
        <end position="374"/>
    </location>
</feature>
<feature type="compositionally biased region" description="Acidic residues" evidence="1">
    <location>
        <begin position="276"/>
        <end position="294"/>
    </location>
</feature>
<dbReference type="InterPro" id="IPR036779">
    <property type="entry name" value="LysM_dom_sf"/>
</dbReference>
<dbReference type="PROSITE" id="PS51782">
    <property type="entry name" value="LYSM"/>
    <property type="match status" value="1"/>
</dbReference>
<gene>
    <name evidence="4" type="ORF">ACFSX4_02725</name>
</gene>
<feature type="compositionally biased region" description="Acidic residues" evidence="1">
    <location>
        <begin position="209"/>
        <end position="248"/>
    </location>
</feature>
<feature type="compositionally biased region" description="Acidic residues" evidence="1">
    <location>
        <begin position="302"/>
        <end position="320"/>
    </location>
</feature>
<organism evidence="4 5">
    <name type="scientific">Corticicoccus populi</name>
    <dbReference type="NCBI Taxonomy" id="1812821"/>
    <lineage>
        <taxon>Bacteria</taxon>
        <taxon>Bacillati</taxon>
        <taxon>Bacillota</taxon>
        <taxon>Bacilli</taxon>
        <taxon>Bacillales</taxon>
        <taxon>Staphylococcaceae</taxon>
        <taxon>Corticicoccus</taxon>
    </lineage>
</organism>
<keyword evidence="2" id="KW-1133">Transmembrane helix</keyword>
<proteinExistence type="predicted"/>
<feature type="region of interest" description="Disordered" evidence="1">
    <location>
        <begin position="178"/>
        <end position="334"/>
    </location>
</feature>
<keyword evidence="2" id="KW-0812">Transmembrane</keyword>
<accession>A0ABW5WVF6</accession>
<comment type="caution">
    <text evidence="4">The sequence shown here is derived from an EMBL/GenBank/DDBJ whole genome shotgun (WGS) entry which is preliminary data.</text>
</comment>
<feature type="compositionally biased region" description="Basic and acidic residues" evidence="1">
    <location>
        <begin position="125"/>
        <end position="136"/>
    </location>
</feature>
<evidence type="ECO:0000259" key="3">
    <source>
        <dbReference type="PROSITE" id="PS51782"/>
    </source>
</evidence>
<feature type="region of interest" description="Disordered" evidence="1">
    <location>
        <begin position="99"/>
        <end position="136"/>
    </location>
</feature>
<keyword evidence="5" id="KW-1185">Reference proteome</keyword>
<dbReference type="SUPFAM" id="SSF54106">
    <property type="entry name" value="LysM domain"/>
    <property type="match status" value="1"/>
</dbReference>
<evidence type="ECO:0000313" key="4">
    <source>
        <dbReference type="EMBL" id="MFD2829364.1"/>
    </source>
</evidence>
<evidence type="ECO:0000256" key="1">
    <source>
        <dbReference type="SAM" id="MobiDB-lite"/>
    </source>
</evidence>
<keyword evidence="2" id="KW-0472">Membrane</keyword>
<evidence type="ECO:0000256" key="2">
    <source>
        <dbReference type="SAM" id="Phobius"/>
    </source>
</evidence>
<feature type="region of interest" description="Disordered" evidence="1">
    <location>
        <begin position="1"/>
        <end position="68"/>
    </location>
</feature>
<sequence length="376" mass="41755">MKDNFYKEIEHKRAQESKEKAASKKEPKKDGKAEKEEPSLSRSAKYKEREEKDRLKEKEKEEKKESEFVAGAKKIFSKENVDKSKAFFAGKFSSYKSRVGSELNTTKEKINDMRSQKGESPGSEETPKKEKQEGKRSLLPMIIGGVILVPVTVILFVLIASNFWPENNGMDIAGENAENETEEVADAGNEENEEVEDQRFEMERRMAESQDDNSDENADETEDADTSADEADNADNTEESSESSDDLASENVEHEFSEAESEALEEAASAAIEDRENTEETNDSSENTSEESESVNESTSESSEEENTEENADVDVESEDVPSGGTSHTVTGEDNLYQIAIRYYGSGNPDNVQKIRDANGISGNDLSVGQTIVIPE</sequence>
<feature type="compositionally biased region" description="Basic and acidic residues" evidence="1">
    <location>
        <begin position="105"/>
        <end position="117"/>
    </location>
</feature>
<dbReference type="SMART" id="SM00257">
    <property type="entry name" value="LysM"/>
    <property type="match status" value="1"/>
</dbReference>
<feature type="compositionally biased region" description="Basic and acidic residues" evidence="1">
    <location>
        <begin position="1"/>
        <end position="67"/>
    </location>
</feature>
<dbReference type="Proteomes" id="UP001597519">
    <property type="component" value="Unassembled WGS sequence"/>
</dbReference>
<dbReference type="Pfam" id="PF01476">
    <property type="entry name" value="LysM"/>
    <property type="match status" value="1"/>
</dbReference>
<feature type="compositionally biased region" description="Acidic residues" evidence="1">
    <location>
        <begin position="178"/>
        <end position="196"/>
    </location>
</feature>
<reference evidence="5" key="1">
    <citation type="journal article" date="2019" name="Int. J. Syst. Evol. Microbiol.">
        <title>The Global Catalogue of Microorganisms (GCM) 10K type strain sequencing project: providing services to taxonomists for standard genome sequencing and annotation.</title>
        <authorList>
            <consortium name="The Broad Institute Genomics Platform"/>
            <consortium name="The Broad Institute Genome Sequencing Center for Infectious Disease"/>
            <person name="Wu L."/>
            <person name="Ma J."/>
        </authorList>
    </citation>
    <scope>NUCLEOTIDE SEQUENCE [LARGE SCALE GENOMIC DNA]</scope>
    <source>
        <strain evidence="5">KCTC 33575</strain>
    </source>
</reference>
<feature type="transmembrane region" description="Helical" evidence="2">
    <location>
        <begin position="138"/>
        <end position="164"/>
    </location>
</feature>
<dbReference type="InterPro" id="IPR018392">
    <property type="entry name" value="LysM"/>
</dbReference>
<feature type="compositionally biased region" description="Basic and acidic residues" evidence="1">
    <location>
        <begin position="197"/>
        <end position="208"/>
    </location>
</feature>
<dbReference type="RefSeq" id="WP_377771302.1">
    <property type="nucleotide sequence ID" value="NZ_JBHUOQ010000001.1"/>
</dbReference>
<name>A0ABW5WVF6_9STAP</name>
<dbReference type="EMBL" id="JBHUOQ010000001">
    <property type="protein sequence ID" value="MFD2829364.1"/>
    <property type="molecule type" value="Genomic_DNA"/>
</dbReference>
<dbReference type="Gene3D" id="3.10.350.10">
    <property type="entry name" value="LysM domain"/>
    <property type="match status" value="1"/>
</dbReference>
<evidence type="ECO:0000313" key="5">
    <source>
        <dbReference type="Proteomes" id="UP001597519"/>
    </source>
</evidence>
<protein>
    <submittedName>
        <fullName evidence="4">LysM peptidoglycan-binding domain-containing protein</fullName>
    </submittedName>
</protein>
<dbReference type="CDD" id="cd00118">
    <property type="entry name" value="LysM"/>
    <property type="match status" value="1"/>
</dbReference>